<evidence type="ECO:0000256" key="3">
    <source>
        <dbReference type="ARBA" id="ARBA00022737"/>
    </source>
</evidence>
<keyword evidence="4" id="KW-0732">Signal</keyword>
<dbReference type="OrthoDB" id="9889855at2759"/>
<keyword evidence="6" id="KW-1185">Reference proteome</keyword>
<dbReference type="EMBL" id="JAINUF010000021">
    <property type="protein sequence ID" value="KAJ8335066.1"/>
    <property type="molecule type" value="Genomic_DNA"/>
</dbReference>
<dbReference type="GO" id="GO:0007165">
    <property type="term" value="P:signal transduction"/>
    <property type="evidence" value="ECO:0007669"/>
    <property type="project" value="InterPro"/>
</dbReference>
<dbReference type="Pfam" id="PF05782">
    <property type="entry name" value="ECM1"/>
    <property type="match status" value="1"/>
</dbReference>
<evidence type="ECO:0000313" key="6">
    <source>
        <dbReference type="Proteomes" id="UP001152622"/>
    </source>
</evidence>
<dbReference type="GO" id="GO:0005615">
    <property type="term" value="C:extracellular space"/>
    <property type="evidence" value="ECO:0007669"/>
    <property type="project" value="InterPro"/>
</dbReference>
<evidence type="ECO:0000256" key="2">
    <source>
        <dbReference type="ARBA" id="ARBA00022525"/>
    </source>
</evidence>
<evidence type="ECO:0000256" key="1">
    <source>
        <dbReference type="ARBA" id="ARBA00004613"/>
    </source>
</evidence>
<dbReference type="InterPro" id="IPR008605">
    <property type="entry name" value="ECM1"/>
</dbReference>
<dbReference type="SUPFAM" id="SSF48552">
    <property type="entry name" value="Serum albumin-like"/>
    <property type="match status" value="1"/>
</dbReference>
<proteinExistence type="predicted"/>
<feature type="signal peptide" evidence="4">
    <location>
        <begin position="1"/>
        <end position="26"/>
    </location>
</feature>
<organism evidence="5 6">
    <name type="scientific">Synaphobranchus kaupii</name>
    <name type="common">Kaup's arrowtooth eel</name>
    <dbReference type="NCBI Taxonomy" id="118154"/>
    <lineage>
        <taxon>Eukaryota</taxon>
        <taxon>Metazoa</taxon>
        <taxon>Chordata</taxon>
        <taxon>Craniata</taxon>
        <taxon>Vertebrata</taxon>
        <taxon>Euteleostomi</taxon>
        <taxon>Actinopterygii</taxon>
        <taxon>Neopterygii</taxon>
        <taxon>Teleostei</taxon>
        <taxon>Anguilliformes</taxon>
        <taxon>Synaphobranchidae</taxon>
        <taxon>Synaphobranchus</taxon>
    </lineage>
</organism>
<keyword evidence="2" id="KW-0964">Secreted</keyword>
<dbReference type="InterPro" id="IPR020858">
    <property type="entry name" value="Serum_albumin-like"/>
</dbReference>
<dbReference type="Gene3D" id="1.10.246.10">
    <property type="match status" value="1"/>
</dbReference>
<comment type="subcellular location">
    <subcellularLocation>
        <location evidence="1">Secreted</location>
    </subcellularLocation>
</comment>
<dbReference type="Proteomes" id="UP001152622">
    <property type="component" value="Chromosome 21"/>
</dbReference>
<reference evidence="5" key="1">
    <citation type="journal article" date="2023" name="Science">
        <title>Genome structures resolve the early diversification of teleost fishes.</title>
        <authorList>
            <person name="Parey E."/>
            <person name="Louis A."/>
            <person name="Montfort J."/>
            <person name="Bouchez O."/>
            <person name="Roques C."/>
            <person name="Iampietro C."/>
            <person name="Lluch J."/>
            <person name="Castinel A."/>
            <person name="Donnadieu C."/>
            <person name="Desvignes T."/>
            <person name="Floi Bucao C."/>
            <person name="Jouanno E."/>
            <person name="Wen M."/>
            <person name="Mejri S."/>
            <person name="Dirks R."/>
            <person name="Jansen H."/>
            <person name="Henkel C."/>
            <person name="Chen W.J."/>
            <person name="Zahm M."/>
            <person name="Cabau C."/>
            <person name="Klopp C."/>
            <person name="Thompson A.W."/>
            <person name="Robinson-Rechavi M."/>
            <person name="Braasch I."/>
            <person name="Lecointre G."/>
            <person name="Bobe J."/>
            <person name="Postlethwait J.H."/>
            <person name="Berthelot C."/>
            <person name="Roest Crollius H."/>
            <person name="Guiguen Y."/>
        </authorList>
    </citation>
    <scope>NUCLEOTIDE SEQUENCE</scope>
    <source>
        <strain evidence="5">WJC10195</strain>
    </source>
</reference>
<dbReference type="PANTHER" id="PTHR16776:SF3">
    <property type="entry name" value="EXTRACELLULAR MATRIX PROTEIN 1"/>
    <property type="match status" value="1"/>
</dbReference>
<accession>A0A9Q1EA80</accession>
<dbReference type="AlphaFoldDB" id="A0A9Q1EA80"/>
<gene>
    <name evidence="5" type="ORF">SKAU_G00407050</name>
</gene>
<evidence type="ECO:0000256" key="4">
    <source>
        <dbReference type="SAM" id="SignalP"/>
    </source>
</evidence>
<protein>
    <submittedName>
        <fullName evidence="5">Uncharacterized protein</fullName>
    </submittedName>
</protein>
<name>A0A9Q1EA80_SYNKA</name>
<evidence type="ECO:0000313" key="5">
    <source>
        <dbReference type="EMBL" id="KAJ8335066.1"/>
    </source>
</evidence>
<sequence>MDFLGHLRGLWVVVLLLPFSCVPSEGQPPPPRKSIVPFPPGKPTLANLKGICDNVSKRPRYDLNSLPSPGFSYLRRYATAVNSIEASYQDCCKPCGTEDKSATLKCASDAWLNHLSTYCESESMVMTMPYHCCENYDMYRCFETAAPNPSYQHPPPQN</sequence>
<dbReference type="PANTHER" id="PTHR16776">
    <property type="entry name" value="EXTRACELLULAR MATRIX PROTEIN 1"/>
    <property type="match status" value="1"/>
</dbReference>
<comment type="caution">
    <text evidence="5">The sequence shown here is derived from an EMBL/GenBank/DDBJ whole genome shotgun (WGS) entry which is preliminary data.</text>
</comment>
<keyword evidence="3" id="KW-0677">Repeat</keyword>
<feature type="chain" id="PRO_5040341874" evidence="4">
    <location>
        <begin position="27"/>
        <end position="158"/>
    </location>
</feature>
<dbReference type="GO" id="GO:0030500">
    <property type="term" value="P:regulation of bone mineralization"/>
    <property type="evidence" value="ECO:0007669"/>
    <property type="project" value="TreeGrafter"/>
</dbReference>